<evidence type="ECO:0000256" key="1">
    <source>
        <dbReference type="SAM" id="MobiDB-lite"/>
    </source>
</evidence>
<evidence type="ECO:0000259" key="2">
    <source>
        <dbReference type="Pfam" id="PF12697"/>
    </source>
</evidence>
<dbReference type="OrthoDB" id="3466836at2759"/>
<dbReference type="Proteomes" id="UP000443090">
    <property type="component" value="Unassembled WGS sequence"/>
</dbReference>
<dbReference type="Pfam" id="PF12697">
    <property type="entry name" value="Abhydrolase_6"/>
    <property type="match status" value="1"/>
</dbReference>
<dbReference type="InterPro" id="IPR029058">
    <property type="entry name" value="AB_hydrolase_fold"/>
</dbReference>
<dbReference type="Gene3D" id="3.40.50.1820">
    <property type="entry name" value="alpha/beta hydrolase"/>
    <property type="match status" value="1"/>
</dbReference>
<comment type="caution">
    <text evidence="3">The sequence shown here is derived from an EMBL/GenBank/DDBJ whole genome shotgun (WGS) entry which is preliminary data.</text>
</comment>
<accession>A0A8H8RJA3</accession>
<dbReference type="InterPro" id="IPR000073">
    <property type="entry name" value="AB_hydrolase_1"/>
</dbReference>
<evidence type="ECO:0000313" key="4">
    <source>
        <dbReference type="Proteomes" id="UP000443090"/>
    </source>
</evidence>
<evidence type="ECO:0000313" key="3">
    <source>
        <dbReference type="EMBL" id="TVY35243.1"/>
    </source>
</evidence>
<protein>
    <recommendedName>
        <fullName evidence="2">AB hydrolase-1 domain-containing protein</fullName>
    </recommendedName>
</protein>
<dbReference type="AlphaFoldDB" id="A0A8H8RJA3"/>
<organism evidence="3 4">
    <name type="scientific">Lachnellula occidentalis</name>
    <dbReference type="NCBI Taxonomy" id="215460"/>
    <lineage>
        <taxon>Eukaryota</taxon>
        <taxon>Fungi</taxon>
        <taxon>Dikarya</taxon>
        <taxon>Ascomycota</taxon>
        <taxon>Pezizomycotina</taxon>
        <taxon>Leotiomycetes</taxon>
        <taxon>Helotiales</taxon>
        <taxon>Lachnaceae</taxon>
        <taxon>Lachnellula</taxon>
    </lineage>
</organism>
<keyword evidence="4" id="KW-1185">Reference proteome</keyword>
<dbReference type="SUPFAM" id="SSF53474">
    <property type="entry name" value="alpha/beta-Hydrolases"/>
    <property type="match status" value="1"/>
</dbReference>
<name>A0A8H8RJA3_9HELO</name>
<feature type="region of interest" description="Disordered" evidence="1">
    <location>
        <begin position="69"/>
        <end position="94"/>
    </location>
</feature>
<gene>
    <name evidence="3" type="ORF">LOCC1_G007925</name>
</gene>
<reference evidence="3 4" key="1">
    <citation type="submission" date="2018-05" db="EMBL/GenBank/DDBJ databases">
        <title>Genome sequencing and assembly of the regulated plant pathogen Lachnellula willkommii and related sister species for the development of diagnostic species identification markers.</title>
        <authorList>
            <person name="Giroux E."/>
            <person name="Bilodeau G."/>
        </authorList>
    </citation>
    <scope>NUCLEOTIDE SEQUENCE [LARGE SCALE GENOMIC DNA]</scope>
    <source>
        <strain evidence="3 4">CBS 160.35</strain>
    </source>
</reference>
<feature type="domain" description="AB hydrolase-1" evidence="2">
    <location>
        <begin position="35"/>
        <end position="307"/>
    </location>
</feature>
<proteinExistence type="predicted"/>
<dbReference type="EMBL" id="QGMI01001005">
    <property type="protein sequence ID" value="TVY35243.1"/>
    <property type="molecule type" value="Genomic_DNA"/>
</dbReference>
<sequence length="324" mass="35128">MEKFFVPLARDPSLQLSCSFIPNSPSSSSPQTSLIIFLNGIGVPHTLWYPVAQLLKKDNEKCPPMLMYDRIGQPASRGRNQDVPGSGRPRGHGRDCLDAAHDLHELIAHTAAKHLGIASARVDTLRVILVASSVSCAIARLYAAEYPSTVSACLLLDSTLANSDTVSVFPDPEAPGFDAGNLLAGVTVEMLKDARRKIARVYGSEAENPEGLWRGTLPGLLPCADGPKLPGMPWVTVLEHDPAVFPAQVKQMVGLPQIMTRTYFDPAWHAYHEGLAHITHPELSKGPMVAKGCGHLMQRDNPQLVADEVSELLRKLSGDKQARL</sequence>